<keyword evidence="7" id="KW-1185">Reference proteome</keyword>
<dbReference type="EMBL" id="LJIJ01000010">
    <property type="protein sequence ID" value="ODN06145.1"/>
    <property type="molecule type" value="Genomic_DNA"/>
</dbReference>
<accession>A0A1D2NM28</accession>
<gene>
    <name evidence="6" type="ORF">Ocin01_00547</name>
</gene>
<evidence type="ECO:0000313" key="6">
    <source>
        <dbReference type="EMBL" id="ODN06145.1"/>
    </source>
</evidence>
<keyword evidence="4 5" id="KW-0472">Membrane</keyword>
<organism evidence="6 7">
    <name type="scientific">Orchesella cincta</name>
    <name type="common">Springtail</name>
    <name type="synonym">Podura cincta</name>
    <dbReference type="NCBI Taxonomy" id="48709"/>
    <lineage>
        <taxon>Eukaryota</taxon>
        <taxon>Metazoa</taxon>
        <taxon>Ecdysozoa</taxon>
        <taxon>Arthropoda</taxon>
        <taxon>Hexapoda</taxon>
        <taxon>Collembola</taxon>
        <taxon>Entomobryomorpha</taxon>
        <taxon>Entomobryoidea</taxon>
        <taxon>Orchesellidae</taxon>
        <taxon>Orchesellinae</taxon>
        <taxon>Orchesella</taxon>
    </lineage>
</organism>
<feature type="transmembrane region" description="Helical" evidence="5">
    <location>
        <begin position="23"/>
        <end position="50"/>
    </location>
</feature>
<dbReference type="AlphaFoldDB" id="A0A1D2NM28"/>
<dbReference type="STRING" id="48709.A0A1D2NM28"/>
<feature type="transmembrane region" description="Helical" evidence="5">
    <location>
        <begin position="113"/>
        <end position="132"/>
    </location>
</feature>
<name>A0A1D2NM28_ORCCI</name>
<protein>
    <submittedName>
        <fullName evidence="6">Lipoma HMGIC fusion partner</fullName>
    </submittedName>
</protein>
<dbReference type="GO" id="GO:0016020">
    <property type="term" value="C:membrane"/>
    <property type="evidence" value="ECO:0007669"/>
    <property type="project" value="UniProtKB-SubCell"/>
</dbReference>
<dbReference type="OrthoDB" id="5873721at2759"/>
<evidence type="ECO:0000256" key="4">
    <source>
        <dbReference type="ARBA" id="ARBA00023136"/>
    </source>
</evidence>
<dbReference type="Pfam" id="PF10242">
    <property type="entry name" value="L_HMGIC_fpl"/>
    <property type="match status" value="1"/>
</dbReference>
<dbReference type="Proteomes" id="UP000094527">
    <property type="component" value="Unassembled WGS sequence"/>
</dbReference>
<keyword evidence="3 5" id="KW-1133">Transmembrane helix</keyword>
<dbReference type="InterPro" id="IPR019372">
    <property type="entry name" value="LHFPL"/>
</dbReference>
<dbReference type="Gene3D" id="1.20.140.150">
    <property type="match status" value="1"/>
</dbReference>
<reference evidence="6 7" key="1">
    <citation type="journal article" date="2016" name="Genome Biol. Evol.">
        <title>Gene Family Evolution Reflects Adaptation to Soil Environmental Stressors in the Genome of the Collembolan Orchesella cincta.</title>
        <authorList>
            <person name="Faddeeva-Vakhrusheva A."/>
            <person name="Derks M.F."/>
            <person name="Anvar S.Y."/>
            <person name="Agamennone V."/>
            <person name="Suring W."/>
            <person name="Smit S."/>
            <person name="van Straalen N.M."/>
            <person name="Roelofs D."/>
        </authorList>
    </citation>
    <scope>NUCLEOTIDE SEQUENCE [LARGE SCALE GENOMIC DNA]</scope>
    <source>
        <tissue evidence="6">Mixed pool</tissue>
    </source>
</reference>
<evidence type="ECO:0000313" key="7">
    <source>
        <dbReference type="Proteomes" id="UP000094527"/>
    </source>
</evidence>
<sequence length="186" mass="20491">MCINLEMILRSERRNFWAIPSGWWRATTVIAGSGAMLSLLVGLTAAASCFISDVLNSSSARFGGTLQFFSGFLIIIGVALYPLGWGNKEVQDACSDESDQSGPYYLGPCKISWSMYLLAGGVFLLFLCFGLMPCEERDISNMSVEFRDVIPGSFLVKSSRSEKTGKVHTHIPTAYSHMEKAEDDYL</sequence>
<evidence type="ECO:0000256" key="1">
    <source>
        <dbReference type="ARBA" id="ARBA00004141"/>
    </source>
</evidence>
<keyword evidence="2 5" id="KW-0812">Transmembrane</keyword>
<dbReference type="PANTHER" id="PTHR12489">
    <property type="entry name" value="LIPOMA HMGIC FUSION PARTNER-LIKE PROTEIN"/>
    <property type="match status" value="1"/>
</dbReference>
<evidence type="ECO:0000256" key="2">
    <source>
        <dbReference type="ARBA" id="ARBA00022692"/>
    </source>
</evidence>
<comment type="subcellular location">
    <subcellularLocation>
        <location evidence="1">Membrane</location>
        <topology evidence="1">Multi-pass membrane protein</topology>
    </subcellularLocation>
</comment>
<evidence type="ECO:0000256" key="3">
    <source>
        <dbReference type="ARBA" id="ARBA00022989"/>
    </source>
</evidence>
<feature type="transmembrane region" description="Helical" evidence="5">
    <location>
        <begin position="62"/>
        <end position="83"/>
    </location>
</feature>
<dbReference type="PANTHER" id="PTHR12489:SF16">
    <property type="entry name" value="LHFPL TETRASPAN SUBFAMILY MEMBER 6 PROTEIN-RELATED"/>
    <property type="match status" value="1"/>
</dbReference>
<comment type="caution">
    <text evidence="6">The sequence shown here is derived from an EMBL/GenBank/DDBJ whole genome shotgun (WGS) entry which is preliminary data.</text>
</comment>
<evidence type="ECO:0000256" key="5">
    <source>
        <dbReference type="SAM" id="Phobius"/>
    </source>
</evidence>
<proteinExistence type="predicted"/>